<sequence length="50" mass="5763">MTPMQRELMRLSSQGNIDPRMCALDYERHGIATVCDGDTKTVYEIEETEQ</sequence>
<name>A0A6C0R1C0_9CAUD</name>
<organism evidence="1 2">
    <name type="scientific">Escherichia phage bob</name>
    <dbReference type="NCBI Taxonomy" id="2696386"/>
    <lineage>
        <taxon>Viruses</taxon>
        <taxon>Duplodnaviria</taxon>
        <taxon>Heunggongvirae</taxon>
        <taxon>Uroviricota</taxon>
        <taxon>Caudoviricetes</taxon>
        <taxon>Dhillonvirus</taxon>
        <taxon>Dhillonvirus bob</taxon>
    </lineage>
</organism>
<keyword evidence="2" id="KW-1185">Reference proteome</keyword>
<gene>
    <name evidence="1" type="ORF">bob_47</name>
</gene>
<dbReference type="Proteomes" id="UP000467210">
    <property type="component" value="Segment"/>
</dbReference>
<evidence type="ECO:0000313" key="2">
    <source>
        <dbReference type="Proteomes" id="UP000467210"/>
    </source>
</evidence>
<reference evidence="2" key="1">
    <citation type="submission" date="2019-12" db="EMBL/GenBank/DDBJ databases">
        <authorList>
            <person name="Olsen N.S."/>
            <person name="Junco L.M.F."/>
            <person name="Kot W."/>
            <person name="Hansen L.H."/>
        </authorList>
    </citation>
    <scope>NUCLEOTIDE SEQUENCE [LARGE SCALE GENOMIC DNA]</scope>
</reference>
<proteinExistence type="predicted"/>
<protein>
    <submittedName>
        <fullName evidence="1">Uncharacterized protein</fullName>
    </submittedName>
</protein>
<evidence type="ECO:0000313" key="1">
    <source>
        <dbReference type="EMBL" id="QHZ59656.1"/>
    </source>
</evidence>
<dbReference type="EMBL" id="MN850628">
    <property type="protein sequence ID" value="QHZ59656.1"/>
    <property type="molecule type" value="Genomic_DNA"/>
</dbReference>
<accession>A0A6C0R1C0</accession>